<dbReference type="InterPro" id="IPR019734">
    <property type="entry name" value="TPR_rpt"/>
</dbReference>
<proteinExistence type="predicted"/>
<dbReference type="AlphaFoldDB" id="A0A937X9M5"/>
<dbReference type="Pfam" id="PF07584">
    <property type="entry name" value="BatA"/>
    <property type="match status" value="1"/>
</dbReference>
<feature type="compositionally biased region" description="Low complexity" evidence="6">
    <location>
        <begin position="380"/>
        <end position="398"/>
    </location>
</feature>
<feature type="domain" description="VWFA" evidence="8">
    <location>
        <begin position="90"/>
        <end position="292"/>
    </location>
</feature>
<evidence type="ECO:0000259" key="8">
    <source>
        <dbReference type="PROSITE" id="PS50234"/>
    </source>
</evidence>
<evidence type="ECO:0000256" key="1">
    <source>
        <dbReference type="ARBA" id="ARBA00022475"/>
    </source>
</evidence>
<reference evidence="9" key="1">
    <citation type="submission" date="2019-03" db="EMBL/GenBank/DDBJ databases">
        <title>Lake Tanganyika Metagenome-Assembled Genomes (MAGs).</title>
        <authorList>
            <person name="Tran P."/>
        </authorList>
    </citation>
    <scope>NUCLEOTIDE SEQUENCE</scope>
    <source>
        <strain evidence="9">M_DeepCast_400m_m2_100</strain>
    </source>
</reference>
<dbReference type="Pfam" id="PF13519">
    <property type="entry name" value="VWA_2"/>
    <property type="match status" value="1"/>
</dbReference>
<accession>A0A937X9M5</accession>
<dbReference type="SUPFAM" id="SSF53300">
    <property type="entry name" value="vWA-like"/>
    <property type="match status" value="1"/>
</dbReference>
<evidence type="ECO:0000256" key="6">
    <source>
        <dbReference type="SAM" id="MobiDB-lite"/>
    </source>
</evidence>
<feature type="compositionally biased region" description="Basic and acidic residues" evidence="6">
    <location>
        <begin position="613"/>
        <end position="622"/>
    </location>
</feature>
<protein>
    <submittedName>
        <fullName evidence="9">VWA domain-containing protein</fullName>
    </submittedName>
</protein>
<feature type="region of interest" description="Disordered" evidence="6">
    <location>
        <begin position="380"/>
        <end position="402"/>
    </location>
</feature>
<gene>
    <name evidence="9" type="ORF">FJY75_01980</name>
</gene>
<dbReference type="EMBL" id="VGIY01000025">
    <property type="protein sequence ID" value="MBM3316599.1"/>
    <property type="molecule type" value="Genomic_DNA"/>
</dbReference>
<dbReference type="InterPro" id="IPR036465">
    <property type="entry name" value="vWFA_dom_sf"/>
</dbReference>
<dbReference type="Proteomes" id="UP000748308">
    <property type="component" value="Unassembled WGS sequence"/>
</dbReference>
<evidence type="ECO:0000313" key="9">
    <source>
        <dbReference type="EMBL" id="MBM3316599.1"/>
    </source>
</evidence>
<organism evidence="9 10">
    <name type="scientific">Eiseniibacteriota bacterium</name>
    <dbReference type="NCBI Taxonomy" id="2212470"/>
    <lineage>
        <taxon>Bacteria</taxon>
        <taxon>Candidatus Eiseniibacteriota</taxon>
    </lineage>
</organism>
<evidence type="ECO:0000313" key="10">
    <source>
        <dbReference type="Proteomes" id="UP000748308"/>
    </source>
</evidence>
<dbReference type="PANTHER" id="PTHR22550:SF5">
    <property type="entry name" value="LEUCINE ZIPPER PROTEIN 4"/>
    <property type="match status" value="1"/>
</dbReference>
<dbReference type="SMART" id="SM00028">
    <property type="entry name" value="TPR"/>
    <property type="match status" value="2"/>
</dbReference>
<comment type="caution">
    <text evidence="9">The sequence shown here is derived from an EMBL/GenBank/DDBJ whole genome shotgun (WGS) entry which is preliminary data.</text>
</comment>
<evidence type="ECO:0000256" key="3">
    <source>
        <dbReference type="ARBA" id="ARBA00022989"/>
    </source>
</evidence>
<feature type="compositionally biased region" description="Basic and acidic residues" evidence="6">
    <location>
        <begin position="559"/>
        <end position="601"/>
    </location>
</feature>
<feature type="transmembrane region" description="Helical" evidence="7">
    <location>
        <begin position="52"/>
        <end position="73"/>
    </location>
</feature>
<dbReference type="InterPro" id="IPR002035">
    <property type="entry name" value="VWF_A"/>
</dbReference>
<dbReference type="InterPro" id="IPR011990">
    <property type="entry name" value="TPR-like_helical_dom_sf"/>
</dbReference>
<keyword evidence="3 7" id="KW-1133">Transmembrane helix</keyword>
<dbReference type="Pfam" id="PF13424">
    <property type="entry name" value="TPR_12"/>
    <property type="match status" value="1"/>
</dbReference>
<evidence type="ECO:0000256" key="5">
    <source>
        <dbReference type="PROSITE-ProRule" id="PRU00339"/>
    </source>
</evidence>
<dbReference type="InterPro" id="IPR024163">
    <property type="entry name" value="Aerotolerance_reg_N"/>
</dbReference>
<sequence length="675" mass="72556">MRFAHPEALWLLLALPWLALLLAWGARRGRRRVAAALGPRMAARLSGRRSPGVRALGLAAVLLALAALILGAARPQRGSHYATAKRLGGDVVVALDVSASMLAEDLKPNRLLRARHEISALLDGLRGDRVGLVAFAGAAFVQCPLTLDYAAARMFLDYMAPDLIPEPGTDLGAALRASVAAFDAESEGYRALILISDGEDHGGGLEAAIAAARRAGVRVFAVGIGSEAGEPIPERDAEGRMGGFKRDREGRVVLSRLHEEALRRIADSTGGLYVRAGGTLGLDRLRAAIDEMEKREMEGGVRVLYEERYRYFAWPALLLLLLEPWVPLGRRWFRGRKGGDAATPGLAGLPAAMIATALLLAAGVASATAAGASPEARGAAAQGRAAAAPGSGAQGEAGELPPDWSRRLAENEVFRQRHPDDPRPLYNLGNLHHLRGDYEQAGELYEVAAPRWRAGEVSRVHYNLGNTLFRQGRFAEARGAYLEALRAEPGNADAKWNLELAQRMLDTASGGESSCPADEESAEQGEQQGEASPGEERRDGQRDQERGEPEGGEQGGEQGEERREDAGEPETGDRGEPETGDRGRDQRQDRLGEQPEERSDAGEPEAAGGQGEPRPEGGEPPREGGGSELGDAGEAADLDRLQLMQLLRGLEGEERDLLQRRFQARGRRIDVEKDW</sequence>
<name>A0A937X9M5_UNCEI</name>
<keyword evidence="4 7" id="KW-0472">Membrane</keyword>
<evidence type="ECO:0000256" key="2">
    <source>
        <dbReference type="ARBA" id="ARBA00022692"/>
    </source>
</evidence>
<dbReference type="PROSITE" id="PS50005">
    <property type="entry name" value="TPR"/>
    <property type="match status" value="1"/>
</dbReference>
<keyword evidence="2 7" id="KW-0812">Transmembrane</keyword>
<dbReference type="Gene3D" id="1.25.40.10">
    <property type="entry name" value="Tetratricopeptide repeat domain"/>
    <property type="match status" value="1"/>
</dbReference>
<feature type="compositionally biased region" description="Basic and acidic residues" evidence="6">
    <location>
        <begin position="534"/>
        <end position="549"/>
    </location>
</feature>
<dbReference type="Gene3D" id="3.40.50.410">
    <property type="entry name" value="von Willebrand factor, type A domain"/>
    <property type="match status" value="1"/>
</dbReference>
<feature type="repeat" description="TPR" evidence="5">
    <location>
        <begin position="458"/>
        <end position="491"/>
    </location>
</feature>
<dbReference type="SUPFAM" id="SSF48452">
    <property type="entry name" value="TPR-like"/>
    <property type="match status" value="1"/>
</dbReference>
<evidence type="ECO:0000256" key="4">
    <source>
        <dbReference type="ARBA" id="ARBA00023136"/>
    </source>
</evidence>
<dbReference type="SMART" id="SM00327">
    <property type="entry name" value="VWA"/>
    <property type="match status" value="1"/>
</dbReference>
<feature type="region of interest" description="Disordered" evidence="6">
    <location>
        <begin position="507"/>
        <end position="637"/>
    </location>
</feature>
<dbReference type="PROSITE" id="PS50234">
    <property type="entry name" value="VWFA"/>
    <property type="match status" value="1"/>
</dbReference>
<keyword evidence="1" id="KW-1003">Cell membrane</keyword>
<dbReference type="InterPro" id="IPR050768">
    <property type="entry name" value="UPF0353/GerABKA_families"/>
</dbReference>
<keyword evidence="5" id="KW-0802">TPR repeat</keyword>
<evidence type="ECO:0000256" key="7">
    <source>
        <dbReference type="SAM" id="Phobius"/>
    </source>
</evidence>
<dbReference type="PANTHER" id="PTHR22550">
    <property type="entry name" value="SPORE GERMINATION PROTEIN"/>
    <property type="match status" value="1"/>
</dbReference>